<proteinExistence type="predicted"/>
<evidence type="ECO:0000313" key="7">
    <source>
        <dbReference type="EMBL" id="OLF49400.1"/>
    </source>
</evidence>
<evidence type="ECO:0000256" key="2">
    <source>
        <dbReference type="ARBA" id="ARBA00022692"/>
    </source>
</evidence>
<dbReference type="Proteomes" id="UP000186437">
    <property type="component" value="Unassembled WGS sequence"/>
</dbReference>
<keyword evidence="2 5" id="KW-0812">Transmembrane</keyword>
<evidence type="ECO:0000313" key="9">
    <source>
        <dbReference type="Proteomes" id="UP000186437"/>
    </source>
</evidence>
<protein>
    <submittedName>
        <fullName evidence="7">ABC transporter</fullName>
    </submittedName>
    <submittedName>
        <fullName evidence="8">ABC-type uncharacterized transport system, permease component</fullName>
    </submittedName>
</protein>
<evidence type="ECO:0000256" key="5">
    <source>
        <dbReference type="SAM" id="Phobius"/>
    </source>
</evidence>
<evidence type="ECO:0000256" key="3">
    <source>
        <dbReference type="ARBA" id="ARBA00022989"/>
    </source>
</evidence>
<dbReference type="PANTHER" id="PTHR43229">
    <property type="entry name" value="NODULATION PROTEIN J"/>
    <property type="match status" value="1"/>
</dbReference>
<accession>A0A1Q8EC77</accession>
<sequence>MEALGRFFRRILMAYKRASIVADWRTYLLFDLIPPISQTLFFSLVAYAIYGPAYIRKWMIGNALLIASFTALYGVGSQLIAEKHHGTLSLLIASKTKLSAILLSSTISAMCTSLISVSLGTSLVSVMLGIVWDRSLIYSFSLVLLLATFVAMSFGYLFACFILVTTEVNLVLNLFGRILLIFTGANVSIRKLPPFFQGFSKILPLTRSIQIAQGLMEGKALSDYGRLFLEEILLGIIFLLLAIFVLAFMENKARKDSTIELI</sequence>
<organism evidence="7 9">
    <name type="scientific">Streptococcus acidominimus</name>
    <dbReference type="NCBI Taxonomy" id="1326"/>
    <lineage>
        <taxon>Bacteria</taxon>
        <taxon>Bacillati</taxon>
        <taxon>Bacillota</taxon>
        <taxon>Bacilli</taxon>
        <taxon>Lactobacillales</taxon>
        <taxon>Streptococcaceae</taxon>
        <taxon>Streptococcus</taxon>
    </lineage>
</organism>
<dbReference type="Proteomes" id="UP000255213">
    <property type="component" value="Unassembled WGS sequence"/>
</dbReference>
<evidence type="ECO:0000256" key="1">
    <source>
        <dbReference type="ARBA" id="ARBA00004141"/>
    </source>
</evidence>
<feature type="transmembrane region" description="Helical" evidence="5">
    <location>
        <begin position="170"/>
        <end position="189"/>
    </location>
</feature>
<feature type="transmembrane region" description="Helical" evidence="5">
    <location>
        <begin position="101"/>
        <end position="130"/>
    </location>
</feature>
<dbReference type="Pfam" id="PF01061">
    <property type="entry name" value="ABC2_membrane"/>
    <property type="match status" value="1"/>
</dbReference>
<gene>
    <name evidence="7" type="ORF">BU200_07570</name>
    <name evidence="8" type="ORF">NCTC12957_00716</name>
</gene>
<name>A0A1Q8EC77_STRAI</name>
<reference evidence="7" key="1">
    <citation type="submission" date="2016-12" db="EMBL/GenBank/DDBJ databases">
        <authorList>
            <person name="Song W.-J."/>
            <person name="Kurnit D.M."/>
        </authorList>
    </citation>
    <scope>NUCLEOTIDE SEQUENCE [LARGE SCALE GENOMIC DNA]</scope>
    <source>
        <strain evidence="7">ATCC 51725</strain>
    </source>
</reference>
<dbReference type="InterPro" id="IPR051784">
    <property type="entry name" value="Nod_factor_ABC_transporter"/>
</dbReference>
<dbReference type="EMBL" id="UHEN01000001">
    <property type="protein sequence ID" value="SUN06593.1"/>
    <property type="molecule type" value="Genomic_DNA"/>
</dbReference>
<dbReference type="PANTHER" id="PTHR43229:SF6">
    <property type="entry name" value="ABC-TYPE MULTIDRUG TRANSPORT SYSTEM, PERMEASE COMPONENT"/>
    <property type="match status" value="1"/>
</dbReference>
<feature type="domain" description="ABC-2 type transporter transmembrane" evidence="6">
    <location>
        <begin position="16"/>
        <end position="214"/>
    </location>
</feature>
<dbReference type="AlphaFoldDB" id="A0A1Q8EC77"/>
<dbReference type="EMBL" id="MSJL01000034">
    <property type="protein sequence ID" value="OLF49400.1"/>
    <property type="molecule type" value="Genomic_DNA"/>
</dbReference>
<evidence type="ECO:0000313" key="10">
    <source>
        <dbReference type="Proteomes" id="UP000255213"/>
    </source>
</evidence>
<dbReference type="GO" id="GO:0140359">
    <property type="term" value="F:ABC-type transporter activity"/>
    <property type="evidence" value="ECO:0007669"/>
    <property type="project" value="InterPro"/>
</dbReference>
<keyword evidence="4 5" id="KW-0472">Membrane</keyword>
<evidence type="ECO:0000256" key="4">
    <source>
        <dbReference type="ARBA" id="ARBA00023136"/>
    </source>
</evidence>
<feature type="transmembrane region" description="Helical" evidence="5">
    <location>
        <begin position="232"/>
        <end position="249"/>
    </location>
</feature>
<dbReference type="GO" id="GO:0016020">
    <property type="term" value="C:membrane"/>
    <property type="evidence" value="ECO:0007669"/>
    <property type="project" value="UniProtKB-SubCell"/>
</dbReference>
<reference evidence="9" key="2">
    <citation type="submission" date="2016-12" db="EMBL/GenBank/DDBJ databases">
        <authorList>
            <person name="Gulvik C.A."/>
        </authorList>
    </citation>
    <scope>NUCLEOTIDE SEQUENCE [LARGE SCALE GENOMIC DNA]</scope>
    <source>
        <strain evidence="9">ATCC 51725</strain>
    </source>
</reference>
<feature type="transmembrane region" description="Helical" evidence="5">
    <location>
        <begin position="136"/>
        <end position="163"/>
    </location>
</feature>
<feature type="transmembrane region" description="Helical" evidence="5">
    <location>
        <begin position="62"/>
        <end position="81"/>
    </location>
</feature>
<evidence type="ECO:0000313" key="8">
    <source>
        <dbReference type="EMBL" id="SUN06593.1"/>
    </source>
</evidence>
<dbReference type="InterPro" id="IPR013525">
    <property type="entry name" value="ABC2_TM"/>
</dbReference>
<evidence type="ECO:0000259" key="6">
    <source>
        <dbReference type="Pfam" id="PF01061"/>
    </source>
</evidence>
<keyword evidence="9" id="KW-1185">Reference proteome</keyword>
<dbReference type="OrthoDB" id="1414986at2"/>
<reference evidence="8 10" key="3">
    <citation type="submission" date="2018-06" db="EMBL/GenBank/DDBJ databases">
        <authorList>
            <consortium name="Pathogen Informatics"/>
            <person name="Doyle S."/>
        </authorList>
    </citation>
    <scope>NUCLEOTIDE SEQUENCE [LARGE SCALE GENOMIC DNA]</scope>
    <source>
        <strain evidence="8 10">NCTC12957</strain>
    </source>
</reference>
<keyword evidence="3 5" id="KW-1133">Transmembrane helix</keyword>
<comment type="subcellular location">
    <subcellularLocation>
        <location evidence="1">Membrane</location>
        <topology evidence="1">Multi-pass membrane protein</topology>
    </subcellularLocation>
</comment>
<feature type="transmembrane region" description="Helical" evidence="5">
    <location>
        <begin position="27"/>
        <end position="50"/>
    </location>
</feature>